<dbReference type="GO" id="GO:0004842">
    <property type="term" value="F:ubiquitin-protein transferase activity"/>
    <property type="evidence" value="ECO:0007669"/>
    <property type="project" value="TreeGrafter"/>
</dbReference>
<dbReference type="GO" id="GO:0070531">
    <property type="term" value="C:BRCA1-A complex"/>
    <property type="evidence" value="ECO:0007669"/>
    <property type="project" value="TreeGrafter"/>
</dbReference>
<dbReference type="Proteomes" id="UP000762676">
    <property type="component" value="Unassembled WGS sequence"/>
</dbReference>
<dbReference type="InterPro" id="IPR002110">
    <property type="entry name" value="Ankyrin_rpt"/>
</dbReference>
<dbReference type="InterPro" id="IPR036770">
    <property type="entry name" value="Ankyrin_rpt-contain_sf"/>
</dbReference>
<dbReference type="GO" id="GO:0031436">
    <property type="term" value="C:BRCA1-BARD1 complex"/>
    <property type="evidence" value="ECO:0007669"/>
    <property type="project" value="TreeGrafter"/>
</dbReference>
<evidence type="ECO:0000256" key="2">
    <source>
        <dbReference type="ARBA" id="ARBA00023043"/>
    </source>
</evidence>
<comment type="caution">
    <text evidence="3">The sequence shown here is derived from an EMBL/GenBank/DDBJ whole genome shotgun (WGS) entry which is preliminary data.</text>
</comment>
<keyword evidence="1" id="KW-0677">Repeat</keyword>
<gene>
    <name evidence="3" type="ORF">ElyMa_004724400</name>
</gene>
<keyword evidence="4" id="KW-1185">Reference proteome</keyword>
<dbReference type="SMART" id="SM00248">
    <property type="entry name" value="ANK"/>
    <property type="match status" value="2"/>
</dbReference>
<dbReference type="AlphaFoldDB" id="A0AAV4IAW5"/>
<sequence length="140" mass="15299">MGNNVDLVFLVSSEYLFHPTSSVATELLHPSKTRFLWVTLLLQGGCDVNVTNSSGQTPLIASLVHIFDADARCKIVKQLIKAGANINKADRSRKTPLAYACALDQAEIVAILLKQPIVSVKSDFDVKVFSWDSNHSLTTV</sequence>
<dbReference type="EMBL" id="BMAT01009490">
    <property type="protein sequence ID" value="GFS07185.1"/>
    <property type="molecule type" value="Genomic_DNA"/>
</dbReference>
<dbReference type="Pfam" id="PF12796">
    <property type="entry name" value="Ank_2"/>
    <property type="match status" value="1"/>
</dbReference>
<protein>
    <submittedName>
        <fullName evidence="3">Ankyrin repeat domain protein</fullName>
    </submittedName>
</protein>
<keyword evidence="2" id="KW-0040">ANK repeat</keyword>
<evidence type="ECO:0000313" key="3">
    <source>
        <dbReference type="EMBL" id="GFS07185.1"/>
    </source>
</evidence>
<accession>A0AAV4IAW5</accession>
<name>A0AAV4IAW5_9GAST</name>
<dbReference type="Gene3D" id="1.25.40.20">
    <property type="entry name" value="Ankyrin repeat-containing domain"/>
    <property type="match status" value="1"/>
</dbReference>
<dbReference type="PANTHER" id="PTHR24171">
    <property type="entry name" value="ANKYRIN REPEAT DOMAIN-CONTAINING PROTEIN 39-RELATED"/>
    <property type="match status" value="1"/>
</dbReference>
<evidence type="ECO:0000256" key="1">
    <source>
        <dbReference type="ARBA" id="ARBA00022737"/>
    </source>
</evidence>
<proteinExistence type="predicted"/>
<dbReference type="PANTHER" id="PTHR24171:SF8">
    <property type="entry name" value="BRCA1-ASSOCIATED RING DOMAIN PROTEIN 1"/>
    <property type="match status" value="1"/>
</dbReference>
<dbReference type="SUPFAM" id="SSF48403">
    <property type="entry name" value="Ankyrin repeat"/>
    <property type="match status" value="1"/>
</dbReference>
<dbReference type="GO" id="GO:0085020">
    <property type="term" value="P:protein K6-linked ubiquitination"/>
    <property type="evidence" value="ECO:0007669"/>
    <property type="project" value="TreeGrafter"/>
</dbReference>
<organism evidence="3 4">
    <name type="scientific">Elysia marginata</name>
    <dbReference type="NCBI Taxonomy" id="1093978"/>
    <lineage>
        <taxon>Eukaryota</taxon>
        <taxon>Metazoa</taxon>
        <taxon>Spiralia</taxon>
        <taxon>Lophotrochozoa</taxon>
        <taxon>Mollusca</taxon>
        <taxon>Gastropoda</taxon>
        <taxon>Heterobranchia</taxon>
        <taxon>Euthyneura</taxon>
        <taxon>Panpulmonata</taxon>
        <taxon>Sacoglossa</taxon>
        <taxon>Placobranchoidea</taxon>
        <taxon>Plakobranchidae</taxon>
        <taxon>Elysia</taxon>
    </lineage>
</organism>
<evidence type="ECO:0000313" key="4">
    <source>
        <dbReference type="Proteomes" id="UP000762676"/>
    </source>
</evidence>
<reference evidence="3 4" key="1">
    <citation type="journal article" date="2021" name="Elife">
        <title>Chloroplast acquisition without the gene transfer in kleptoplastic sea slugs, Plakobranchus ocellatus.</title>
        <authorList>
            <person name="Maeda T."/>
            <person name="Takahashi S."/>
            <person name="Yoshida T."/>
            <person name="Shimamura S."/>
            <person name="Takaki Y."/>
            <person name="Nagai Y."/>
            <person name="Toyoda A."/>
            <person name="Suzuki Y."/>
            <person name="Arimoto A."/>
            <person name="Ishii H."/>
            <person name="Satoh N."/>
            <person name="Nishiyama T."/>
            <person name="Hasebe M."/>
            <person name="Maruyama T."/>
            <person name="Minagawa J."/>
            <person name="Obokata J."/>
            <person name="Shigenobu S."/>
        </authorList>
    </citation>
    <scope>NUCLEOTIDE SEQUENCE [LARGE SCALE GENOMIC DNA]</scope>
</reference>